<comment type="caution">
    <text evidence="3">The sequence shown here is derived from an EMBL/GenBank/DDBJ whole genome shotgun (WGS) entry which is preliminary data.</text>
</comment>
<evidence type="ECO:0000256" key="2">
    <source>
        <dbReference type="SAM" id="Phobius"/>
    </source>
</evidence>
<protein>
    <recommendedName>
        <fullName evidence="5">Septum formation initiator</fullName>
    </recommendedName>
</protein>
<dbReference type="AlphaFoldDB" id="A0A0G1X7J9"/>
<sequence>MSGKLPKIQLLQGRELRVRMIMTIGVVIAVYMIVSTIQALWQNYQINKELIRLRDENAELKLQNNYLQNLIAYRQTESFKDKEARAKLNYQKPGEIVLIIPDDDTARFQEGNIKEQPDTNGSLVPNNPQKWWRYFFG</sequence>
<dbReference type="Pfam" id="PF04977">
    <property type="entry name" value="DivIC"/>
    <property type="match status" value="1"/>
</dbReference>
<feature type="coiled-coil region" evidence="1">
    <location>
        <begin position="43"/>
        <end position="70"/>
    </location>
</feature>
<evidence type="ECO:0000313" key="4">
    <source>
        <dbReference type="Proteomes" id="UP000034913"/>
    </source>
</evidence>
<keyword evidence="2" id="KW-0812">Transmembrane</keyword>
<evidence type="ECO:0008006" key="5">
    <source>
        <dbReference type="Google" id="ProtNLM"/>
    </source>
</evidence>
<accession>A0A0G1X7J9</accession>
<proteinExistence type="predicted"/>
<dbReference type="InterPro" id="IPR007060">
    <property type="entry name" value="FtsL/DivIC"/>
</dbReference>
<organism evidence="3 4">
    <name type="scientific">candidate division Kazan bacterium GW2011_GWB1_52_7</name>
    <dbReference type="NCBI Taxonomy" id="1620414"/>
    <lineage>
        <taxon>Bacteria</taxon>
        <taxon>Bacteria division Kazan-3B-28</taxon>
    </lineage>
</organism>
<dbReference type="Proteomes" id="UP000034913">
    <property type="component" value="Unassembled WGS sequence"/>
</dbReference>
<reference evidence="3 4" key="1">
    <citation type="journal article" date="2015" name="Nature">
        <title>rRNA introns, odd ribosomes, and small enigmatic genomes across a large radiation of phyla.</title>
        <authorList>
            <person name="Brown C.T."/>
            <person name="Hug L.A."/>
            <person name="Thomas B.C."/>
            <person name="Sharon I."/>
            <person name="Castelle C.J."/>
            <person name="Singh A."/>
            <person name="Wilkins M.J."/>
            <person name="Williams K.H."/>
            <person name="Banfield J.F."/>
        </authorList>
    </citation>
    <scope>NUCLEOTIDE SEQUENCE [LARGE SCALE GENOMIC DNA]</scope>
</reference>
<feature type="transmembrane region" description="Helical" evidence="2">
    <location>
        <begin position="21"/>
        <end position="41"/>
    </location>
</feature>
<evidence type="ECO:0000313" key="3">
    <source>
        <dbReference type="EMBL" id="KKW26991.1"/>
    </source>
</evidence>
<evidence type="ECO:0000256" key="1">
    <source>
        <dbReference type="SAM" id="Coils"/>
    </source>
</evidence>
<name>A0A0G1X7J9_UNCK3</name>
<gene>
    <name evidence="3" type="ORF">VF00_C0002G0318</name>
</gene>
<dbReference type="EMBL" id="LCRB01000002">
    <property type="protein sequence ID" value="KKW26991.1"/>
    <property type="molecule type" value="Genomic_DNA"/>
</dbReference>
<keyword evidence="2" id="KW-0472">Membrane</keyword>
<keyword evidence="1" id="KW-0175">Coiled coil</keyword>
<keyword evidence="2" id="KW-1133">Transmembrane helix</keyword>